<evidence type="ECO:0008006" key="3">
    <source>
        <dbReference type="Google" id="ProtNLM"/>
    </source>
</evidence>
<dbReference type="AlphaFoldDB" id="A0A9D4T7W4"/>
<comment type="caution">
    <text evidence="1">The sequence shown here is derived from an EMBL/GenBank/DDBJ whole genome shotgun (WGS) entry which is preliminary data.</text>
</comment>
<reference evidence="1" key="2">
    <citation type="submission" date="2021-09" db="EMBL/GenBank/DDBJ databases">
        <authorList>
            <person name="Jia N."/>
            <person name="Wang J."/>
            <person name="Shi W."/>
            <person name="Du L."/>
            <person name="Sun Y."/>
            <person name="Zhan W."/>
            <person name="Jiang J."/>
            <person name="Wang Q."/>
            <person name="Zhang B."/>
            <person name="Ji P."/>
            <person name="Sakyi L.B."/>
            <person name="Cui X."/>
            <person name="Yuan T."/>
            <person name="Jiang B."/>
            <person name="Yang W."/>
            <person name="Lam T.T.-Y."/>
            <person name="Chang Q."/>
            <person name="Ding S."/>
            <person name="Wang X."/>
            <person name="Zhu J."/>
            <person name="Ruan X."/>
            <person name="Zhao L."/>
            <person name="Wei J."/>
            <person name="Que T."/>
            <person name="Du C."/>
            <person name="Cheng J."/>
            <person name="Dai P."/>
            <person name="Han X."/>
            <person name="Huang E."/>
            <person name="Gao Y."/>
            <person name="Liu J."/>
            <person name="Shao H."/>
            <person name="Ye R."/>
            <person name="Li L."/>
            <person name="Wei W."/>
            <person name="Wang X."/>
            <person name="Wang C."/>
            <person name="Huo Q."/>
            <person name="Li W."/>
            <person name="Guo W."/>
            <person name="Chen H."/>
            <person name="Chen S."/>
            <person name="Zhou L."/>
            <person name="Zhou L."/>
            <person name="Ni X."/>
            <person name="Tian J."/>
            <person name="Zhou Y."/>
            <person name="Sheng Y."/>
            <person name="Liu T."/>
            <person name="Pan Y."/>
            <person name="Xia L."/>
            <person name="Li J."/>
            <person name="Zhao F."/>
            <person name="Cao W."/>
        </authorList>
    </citation>
    <scope>NUCLEOTIDE SEQUENCE</scope>
    <source>
        <strain evidence="1">Rsan-2018</strain>
        <tissue evidence="1">Larvae</tissue>
    </source>
</reference>
<proteinExistence type="predicted"/>
<evidence type="ECO:0000313" key="1">
    <source>
        <dbReference type="EMBL" id="KAH7976495.1"/>
    </source>
</evidence>
<dbReference type="EMBL" id="JABSTV010001246">
    <property type="protein sequence ID" value="KAH7976495.1"/>
    <property type="molecule type" value="Genomic_DNA"/>
</dbReference>
<name>A0A9D4T7W4_RHISA</name>
<keyword evidence="2" id="KW-1185">Reference proteome</keyword>
<evidence type="ECO:0000313" key="2">
    <source>
        <dbReference type="Proteomes" id="UP000821837"/>
    </source>
</evidence>
<reference evidence="1" key="1">
    <citation type="journal article" date="2020" name="Cell">
        <title>Large-Scale Comparative Analyses of Tick Genomes Elucidate Their Genetic Diversity and Vector Capacities.</title>
        <authorList>
            <consortium name="Tick Genome and Microbiome Consortium (TIGMIC)"/>
            <person name="Jia N."/>
            <person name="Wang J."/>
            <person name="Shi W."/>
            <person name="Du L."/>
            <person name="Sun Y."/>
            <person name="Zhan W."/>
            <person name="Jiang J.F."/>
            <person name="Wang Q."/>
            <person name="Zhang B."/>
            <person name="Ji P."/>
            <person name="Bell-Sakyi L."/>
            <person name="Cui X.M."/>
            <person name="Yuan T.T."/>
            <person name="Jiang B.G."/>
            <person name="Yang W.F."/>
            <person name="Lam T.T."/>
            <person name="Chang Q.C."/>
            <person name="Ding S.J."/>
            <person name="Wang X.J."/>
            <person name="Zhu J.G."/>
            <person name="Ruan X.D."/>
            <person name="Zhao L."/>
            <person name="Wei J.T."/>
            <person name="Ye R.Z."/>
            <person name="Que T.C."/>
            <person name="Du C.H."/>
            <person name="Zhou Y.H."/>
            <person name="Cheng J.X."/>
            <person name="Dai P.F."/>
            <person name="Guo W.B."/>
            <person name="Han X.H."/>
            <person name="Huang E.J."/>
            <person name="Li L.F."/>
            <person name="Wei W."/>
            <person name="Gao Y.C."/>
            <person name="Liu J.Z."/>
            <person name="Shao H.Z."/>
            <person name="Wang X."/>
            <person name="Wang C.C."/>
            <person name="Yang T.C."/>
            <person name="Huo Q.B."/>
            <person name="Li W."/>
            <person name="Chen H.Y."/>
            <person name="Chen S.E."/>
            <person name="Zhou L.G."/>
            <person name="Ni X.B."/>
            <person name="Tian J.H."/>
            <person name="Sheng Y."/>
            <person name="Liu T."/>
            <person name="Pan Y.S."/>
            <person name="Xia L.Y."/>
            <person name="Li J."/>
            <person name="Zhao F."/>
            <person name="Cao W.C."/>
        </authorList>
    </citation>
    <scope>NUCLEOTIDE SEQUENCE</scope>
    <source>
        <strain evidence="1">Rsan-2018</strain>
    </source>
</reference>
<organism evidence="1 2">
    <name type="scientific">Rhipicephalus sanguineus</name>
    <name type="common">Brown dog tick</name>
    <name type="synonym">Ixodes sanguineus</name>
    <dbReference type="NCBI Taxonomy" id="34632"/>
    <lineage>
        <taxon>Eukaryota</taxon>
        <taxon>Metazoa</taxon>
        <taxon>Ecdysozoa</taxon>
        <taxon>Arthropoda</taxon>
        <taxon>Chelicerata</taxon>
        <taxon>Arachnida</taxon>
        <taxon>Acari</taxon>
        <taxon>Parasitiformes</taxon>
        <taxon>Ixodida</taxon>
        <taxon>Ixodoidea</taxon>
        <taxon>Ixodidae</taxon>
        <taxon>Rhipicephalinae</taxon>
        <taxon>Rhipicephalus</taxon>
        <taxon>Rhipicephalus</taxon>
    </lineage>
</organism>
<protein>
    <recommendedName>
        <fullName evidence="3">Endonuclease/exonuclease/phosphatase domain-containing protein</fullName>
    </recommendedName>
</protein>
<dbReference type="Gene3D" id="3.60.10.10">
    <property type="entry name" value="Endonuclease/exonuclease/phosphatase"/>
    <property type="match status" value="1"/>
</dbReference>
<sequence>MRGGRNEGKWEQLFGILQRENVVLTCLAETHLRDSETPPPNEHFVWMGLNRVKGDRKGGGLGFLSRVGSKWERARATCQEHMWITGYIGDVKVALGLVYLWTGKNSYDRNIEILGCMERDIYELEMPVVVLGDFNAHIEYLDGKTDRAGSFF</sequence>
<dbReference type="Proteomes" id="UP000821837">
    <property type="component" value="Chromosome 10"/>
</dbReference>
<dbReference type="InterPro" id="IPR036691">
    <property type="entry name" value="Endo/exonu/phosph_ase_sf"/>
</dbReference>
<gene>
    <name evidence="1" type="ORF">HPB52_014702</name>
</gene>
<accession>A0A9D4T7W4</accession>
<dbReference type="SUPFAM" id="SSF56219">
    <property type="entry name" value="DNase I-like"/>
    <property type="match status" value="1"/>
</dbReference>